<proteinExistence type="predicted"/>
<comment type="caution">
    <text evidence="11">The sequence shown here is derived from an EMBL/GenBank/DDBJ whole genome shotgun (WGS) entry which is preliminary data.</text>
</comment>
<feature type="transmembrane region" description="Helical" evidence="10">
    <location>
        <begin position="187"/>
        <end position="209"/>
    </location>
</feature>
<dbReference type="InterPro" id="IPR001807">
    <property type="entry name" value="ClC"/>
</dbReference>
<feature type="transmembrane region" description="Helical" evidence="10">
    <location>
        <begin position="117"/>
        <end position="135"/>
    </location>
</feature>
<dbReference type="AlphaFoldDB" id="A0A5J4PCA1"/>
<feature type="non-terminal residue" evidence="11">
    <location>
        <position position="212"/>
    </location>
</feature>
<feature type="non-terminal residue" evidence="11">
    <location>
        <position position="1"/>
    </location>
</feature>
<dbReference type="InterPro" id="IPR050368">
    <property type="entry name" value="ClC-type_chloride_channel"/>
</dbReference>
<keyword evidence="2" id="KW-0813">Transport</keyword>
<dbReference type="GO" id="GO:0005254">
    <property type="term" value="F:chloride channel activity"/>
    <property type="evidence" value="ECO:0007669"/>
    <property type="project" value="UniProtKB-KW"/>
</dbReference>
<evidence type="ECO:0000256" key="1">
    <source>
        <dbReference type="ARBA" id="ARBA00004141"/>
    </source>
</evidence>
<evidence type="ECO:0000256" key="4">
    <source>
        <dbReference type="ARBA" id="ARBA00022989"/>
    </source>
</evidence>
<protein>
    <submittedName>
        <fullName evidence="11">Voltage-gated ClC-type chloride channel ClcB</fullName>
    </submittedName>
</protein>
<evidence type="ECO:0000256" key="5">
    <source>
        <dbReference type="ARBA" id="ARBA00023065"/>
    </source>
</evidence>
<keyword evidence="7" id="KW-0869">Chloride channel</keyword>
<feature type="transmembrane region" description="Helical" evidence="10">
    <location>
        <begin position="72"/>
        <end position="90"/>
    </location>
</feature>
<gene>
    <name evidence="11" type="ORF">EZS27_042235</name>
</gene>
<dbReference type="PANTHER" id="PTHR43427:SF6">
    <property type="entry name" value="CHLORIDE CHANNEL PROTEIN CLC-E"/>
    <property type="match status" value="1"/>
</dbReference>
<sequence length="212" mass="22989">LISSVTAATVSYIMTGQEAIFKFHLDQPFELERIPYVIILGIVCGMVSFYVTRTMNALEGLFGKYANPYNKLLLGGVILSLLIFLFPPLYGEGYDTIELLLNGKNEMDWDTVMSNSFFYGYGSLLSVYLSLIVLFKVFATSATNGGGGCGGIFAPSLFLGCIVGFVFSRLSNSVTFTPNLPEKNFALMGMAGVMSGIMHAPLTGVFLIAELT</sequence>
<dbReference type="CDD" id="cd00400">
    <property type="entry name" value="Voltage_gated_ClC"/>
    <property type="match status" value="1"/>
</dbReference>
<evidence type="ECO:0000256" key="9">
    <source>
        <dbReference type="ARBA" id="ARBA00023303"/>
    </source>
</evidence>
<evidence type="ECO:0000256" key="10">
    <source>
        <dbReference type="SAM" id="Phobius"/>
    </source>
</evidence>
<dbReference type="InterPro" id="IPR014743">
    <property type="entry name" value="Cl-channel_core"/>
</dbReference>
<dbReference type="EMBL" id="SNRY01010165">
    <property type="protein sequence ID" value="KAA6306109.1"/>
    <property type="molecule type" value="Genomic_DNA"/>
</dbReference>
<evidence type="ECO:0000256" key="3">
    <source>
        <dbReference type="ARBA" id="ARBA00022692"/>
    </source>
</evidence>
<organism evidence="11">
    <name type="scientific">termite gut metagenome</name>
    <dbReference type="NCBI Taxonomy" id="433724"/>
    <lineage>
        <taxon>unclassified sequences</taxon>
        <taxon>metagenomes</taxon>
        <taxon>organismal metagenomes</taxon>
    </lineage>
</organism>
<keyword evidence="5" id="KW-0406">Ion transport</keyword>
<keyword evidence="4 10" id="KW-1133">Transmembrane helix</keyword>
<keyword evidence="8" id="KW-0868">Chloride</keyword>
<dbReference type="GO" id="GO:0034707">
    <property type="term" value="C:chloride channel complex"/>
    <property type="evidence" value="ECO:0007669"/>
    <property type="project" value="UniProtKB-KW"/>
</dbReference>
<dbReference type="Gene3D" id="1.10.3080.10">
    <property type="entry name" value="Clc chloride channel"/>
    <property type="match status" value="1"/>
</dbReference>
<dbReference type="PANTHER" id="PTHR43427">
    <property type="entry name" value="CHLORIDE CHANNEL PROTEIN CLC-E"/>
    <property type="match status" value="1"/>
</dbReference>
<accession>A0A5J4PCA1</accession>
<keyword evidence="6 10" id="KW-0472">Membrane</keyword>
<evidence type="ECO:0000313" key="11">
    <source>
        <dbReference type="EMBL" id="KAA6306109.1"/>
    </source>
</evidence>
<evidence type="ECO:0000256" key="7">
    <source>
        <dbReference type="ARBA" id="ARBA00023173"/>
    </source>
</evidence>
<dbReference type="SUPFAM" id="SSF81340">
    <property type="entry name" value="Clc chloride channel"/>
    <property type="match status" value="1"/>
</dbReference>
<evidence type="ECO:0000256" key="2">
    <source>
        <dbReference type="ARBA" id="ARBA00022448"/>
    </source>
</evidence>
<name>A0A5J4PCA1_9ZZZZ</name>
<keyword evidence="3 10" id="KW-0812">Transmembrane</keyword>
<evidence type="ECO:0000256" key="8">
    <source>
        <dbReference type="ARBA" id="ARBA00023214"/>
    </source>
</evidence>
<feature type="transmembrane region" description="Helical" evidence="10">
    <location>
        <begin position="34"/>
        <end position="51"/>
    </location>
</feature>
<feature type="transmembrane region" description="Helical" evidence="10">
    <location>
        <begin position="147"/>
        <end position="167"/>
    </location>
</feature>
<comment type="subcellular location">
    <subcellularLocation>
        <location evidence="1">Membrane</location>
        <topology evidence="1">Multi-pass membrane protein</topology>
    </subcellularLocation>
</comment>
<keyword evidence="9" id="KW-0407">Ion channel</keyword>
<dbReference type="Pfam" id="PF00654">
    <property type="entry name" value="Voltage_CLC"/>
    <property type="match status" value="1"/>
</dbReference>
<reference evidence="11" key="1">
    <citation type="submission" date="2019-03" db="EMBL/GenBank/DDBJ databases">
        <title>Single cell metagenomics reveals metabolic interactions within the superorganism composed of flagellate Streblomastix strix and complex community of Bacteroidetes bacteria on its surface.</title>
        <authorList>
            <person name="Treitli S.C."/>
            <person name="Kolisko M."/>
            <person name="Husnik F."/>
            <person name="Keeling P."/>
            <person name="Hampl V."/>
        </authorList>
    </citation>
    <scope>NUCLEOTIDE SEQUENCE</scope>
    <source>
        <strain evidence="11">STM</strain>
    </source>
</reference>
<evidence type="ECO:0000256" key="6">
    <source>
        <dbReference type="ARBA" id="ARBA00023136"/>
    </source>
</evidence>